<comment type="caution">
    <text evidence="2">The sequence shown here is derived from an EMBL/GenBank/DDBJ whole genome shotgun (WGS) entry which is preliminary data.</text>
</comment>
<dbReference type="Proteomes" id="UP000627715">
    <property type="component" value="Unassembled WGS sequence"/>
</dbReference>
<organism evidence="2 3">
    <name type="scientific">Pseudohongiella nitratireducens</name>
    <dbReference type="NCBI Taxonomy" id="1768907"/>
    <lineage>
        <taxon>Bacteria</taxon>
        <taxon>Pseudomonadati</taxon>
        <taxon>Pseudomonadota</taxon>
        <taxon>Gammaproteobacteria</taxon>
        <taxon>Pseudomonadales</taxon>
        <taxon>Pseudohongiellaceae</taxon>
        <taxon>Pseudohongiella</taxon>
    </lineage>
</organism>
<protein>
    <recommendedName>
        <fullName evidence="4">Carboxypeptidase regulatory-like domain-containing protein</fullName>
    </recommendedName>
</protein>
<gene>
    <name evidence="2" type="ORF">GCM10011403_19060</name>
</gene>
<keyword evidence="1" id="KW-0472">Membrane</keyword>
<keyword evidence="1" id="KW-1133">Transmembrane helix</keyword>
<dbReference type="SUPFAM" id="SSF49452">
    <property type="entry name" value="Starch-binding domain-like"/>
    <property type="match status" value="1"/>
</dbReference>
<reference evidence="2" key="2">
    <citation type="submission" date="2020-09" db="EMBL/GenBank/DDBJ databases">
        <authorList>
            <person name="Sun Q."/>
            <person name="Zhou Y."/>
        </authorList>
    </citation>
    <scope>NUCLEOTIDE SEQUENCE</scope>
    <source>
        <strain evidence="2">CGMCC 1.15425</strain>
    </source>
</reference>
<dbReference type="AlphaFoldDB" id="A0A916QJQ6"/>
<dbReference type="RefSeq" id="WP_157885643.1">
    <property type="nucleotide sequence ID" value="NZ_BMIY01000007.1"/>
</dbReference>
<dbReference type="EMBL" id="BMIY01000007">
    <property type="protein sequence ID" value="GFZ76144.1"/>
    <property type="molecule type" value="Genomic_DNA"/>
</dbReference>
<accession>A0A916QJQ6</accession>
<evidence type="ECO:0000313" key="3">
    <source>
        <dbReference type="Proteomes" id="UP000627715"/>
    </source>
</evidence>
<keyword evidence="3" id="KW-1185">Reference proteome</keyword>
<proteinExistence type="predicted"/>
<feature type="transmembrane region" description="Helical" evidence="1">
    <location>
        <begin position="121"/>
        <end position="141"/>
    </location>
</feature>
<evidence type="ECO:0000256" key="1">
    <source>
        <dbReference type="SAM" id="Phobius"/>
    </source>
</evidence>
<keyword evidence="1" id="KW-0812">Transmembrane</keyword>
<dbReference type="InterPro" id="IPR013784">
    <property type="entry name" value="Carb-bd-like_fold"/>
</dbReference>
<evidence type="ECO:0000313" key="2">
    <source>
        <dbReference type="EMBL" id="GFZ76144.1"/>
    </source>
</evidence>
<reference evidence="2" key="1">
    <citation type="journal article" date="2014" name="Int. J. Syst. Evol. Microbiol.">
        <title>Complete genome sequence of Corynebacterium casei LMG S-19264T (=DSM 44701T), isolated from a smear-ripened cheese.</title>
        <authorList>
            <consortium name="US DOE Joint Genome Institute (JGI-PGF)"/>
            <person name="Walter F."/>
            <person name="Albersmeier A."/>
            <person name="Kalinowski J."/>
            <person name="Ruckert C."/>
        </authorList>
    </citation>
    <scope>NUCLEOTIDE SEQUENCE</scope>
    <source>
        <strain evidence="2">CGMCC 1.15425</strain>
    </source>
</reference>
<sequence length="149" mass="15495">MGVLLASVQAWAHGLEIRMSPDGSRIIGQVVYEDGAPWFAETVTIDNLTAPETEQLTLTTDAAGGFSAAGVIGHEYRITARDETGHAVEVLLTLDGSSASNHADTGSTPDDGAPDSEGGGIPFYVIAGALLLLSIIPAKYLQKKSSRNA</sequence>
<evidence type="ECO:0008006" key="4">
    <source>
        <dbReference type="Google" id="ProtNLM"/>
    </source>
</evidence>
<dbReference type="GO" id="GO:0030246">
    <property type="term" value="F:carbohydrate binding"/>
    <property type="evidence" value="ECO:0007669"/>
    <property type="project" value="InterPro"/>
</dbReference>
<name>A0A916QJQ6_9GAMM</name>